<evidence type="ECO:0000256" key="1">
    <source>
        <dbReference type="SAM" id="MobiDB-lite"/>
    </source>
</evidence>
<dbReference type="AlphaFoldDB" id="A0A0M9EWL0"/>
<evidence type="ECO:0000313" key="4">
    <source>
        <dbReference type="EMBL" id="KPA41110.1"/>
    </source>
</evidence>
<accession>A0A0M9EWL0</accession>
<evidence type="ECO:0000259" key="3">
    <source>
        <dbReference type="Pfam" id="PF25485"/>
    </source>
</evidence>
<comment type="caution">
    <text evidence="4">The sequence shown here is derived from an EMBL/GenBank/DDBJ whole genome shotgun (WGS) entry which is preliminary data.</text>
</comment>
<name>A0A0M9EWL0_FUSLA</name>
<feature type="chain" id="PRO_5005835141" description="DUF7908 domain-containing protein" evidence="2">
    <location>
        <begin position="21"/>
        <end position="517"/>
    </location>
</feature>
<keyword evidence="2" id="KW-0732">Signal</keyword>
<evidence type="ECO:0000313" key="5">
    <source>
        <dbReference type="Proteomes" id="UP000037904"/>
    </source>
</evidence>
<evidence type="ECO:0000256" key="2">
    <source>
        <dbReference type="SAM" id="SignalP"/>
    </source>
</evidence>
<organism evidence="4 5">
    <name type="scientific">Fusarium langsethiae</name>
    <dbReference type="NCBI Taxonomy" id="179993"/>
    <lineage>
        <taxon>Eukaryota</taxon>
        <taxon>Fungi</taxon>
        <taxon>Dikarya</taxon>
        <taxon>Ascomycota</taxon>
        <taxon>Pezizomycotina</taxon>
        <taxon>Sordariomycetes</taxon>
        <taxon>Hypocreomycetidae</taxon>
        <taxon>Hypocreales</taxon>
        <taxon>Nectriaceae</taxon>
        <taxon>Fusarium</taxon>
    </lineage>
</organism>
<protein>
    <recommendedName>
        <fullName evidence="3">DUF7908 domain-containing protein</fullName>
    </recommendedName>
</protein>
<gene>
    <name evidence="4" type="ORF">FLAG1_06030</name>
</gene>
<dbReference type="Proteomes" id="UP000037904">
    <property type="component" value="Unassembled WGS sequence"/>
</dbReference>
<feature type="compositionally biased region" description="Low complexity" evidence="1">
    <location>
        <begin position="457"/>
        <end position="511"/>
    </location>
</feature>
<feature type="signal peptide" evidence="2">
    <location>
        <begin position="1"/>
        <end position="20"/>
    </location>
</feature>
<proteinExistence type="predicted"/>
<feature type="compositionally biased region" description="Polar residues" evidence="1">
    <location>
        <begin position="384"/>
        <end position="403"/>
    </location>
</feature>
<feature type="region of interest" description="Disordered" evidence="1">
    <location>
        <begin position="457"/>
        <end position="517"/>
    </location>
</feature>
<reference evidence="4 5" key="1">
    <citation type="submission" date="2015-04" db="EMBL/GenBank/DDBJ databases">
        <title>The draft genome sequence of Fusarium langsethiae, a T-2/HT-2 mycotoxin producer.</title>
        <authorList>
            <person name="Lysoe E."/>
            <person name="Divon H.H."/>
            <person name="Terzi V."/>
            <person name="Orru L."/>
            <person name="Lamontanara A."/>
            <person name="Kolseth A.-K."/>
            <person name="Frandsen R.J."/>
            <person name="Nielsen K."/>
            <person name="Thrane U."/>
        </authorList>
    </citation>
    <scope>NUCLEOTIDE SEQUENCE [LARGE SCALE GENOMIC DNA]</scope>
    <source>
        <strain evidence="4 5">Fl201059</strain>
    </source>
</reference>
<keyword evidence="5" id="KW-1185">Reference proteome</keyword>
<dbReference type="InterPro" id="IPR057230">
    <property type="entry name" value="DUF7908"/>
</dbReference>
<sequence length="517" mass="54378">MAPKRVVPLLLSCFVTSASGFQNVANLPETFCVTYLSTYLVPISGINTDRSSSEGPSLSFSTVVDDFTSRKQNAQTSSSFPLDDPLSTSARDVSVTTSFPANTETSTLDPTEIPEPDGRDVVFRIIPSSDDTKRSFHKRALGGYVGSQTDLCDDAVVYNLFQGRLYEGGFPIYYNSESYKELRGEEGPLPRGAVTTTFLDDGGYIEFISSSLPGGRAGFCQVSSSGQVYLTFESSPPDCAPVRLAVIGDEASTSDTLSTRTRATSVAQDLTETTGIPVETSLEPILTQSTSIDASLTQDLPQTKSVQTTARFFKSSTTSINLPDGPTQTSILSSVAIDPTSKDPAVPSSSSDPILSTTTDIVSSLTDIASIDSTSTEYVFPPEETSTTGINNEIDASSSSKTDIASVSQASTFDDTFSSETTATTSLSVDPIPNTELDTTITTDTTTTFTTEAISLTETSTAGDTSTALETSSTAESSVDTTETTIADTATTSGTETSTAADTSTTLESSSIAELVM</sequence>
<dbReference type="EMBL" id="JXCE01000108">
    <property type="protein sequence ID" value="KPA41110.1"/>
    <property type="molecule type" value="Genomic_DNA"/>
</dbReference>
<feature type="domain" description="DUF7908" evidence="3">
    <location>
        <begin position="129"/>
        <end position="247"/>
    </location>
</feature>
<feature type="region of interest" description="Disordered" evidence="1">
    <location>
        <begin position="379"/>
        <end position="403"/>
    </location>
</feature>
<dbReference type="Pfam" id="PF25485">
    <property type="entry name" value="DUF7908"/>
    <property type="match status" value="1"/>
</dbReference>